<proteinExistence type="predicted"/>
<sequence length="451" mass="52189">MELADTGQRVIQKAVFTDTLQFMNSIHGNFLDIVDPIDSLLLDELFQNGAIDSDKNEQIINKSTRRDKARETWILLNQLPPKRFWESCYPVLRDKYPHVLEEKELRWDEKLNDEEEEQCIRHAIMTMMELKRFGDLFPPGGDCSLDKYRAFGKSGDTNQSWEPAFKLCERRIYWDNPEFILKLEDLLQSIEVDVPVNFREVVAGGFHCTCSPKRSTPMVRRRKKRKKPAGTKPCDEVSSDGYPASTQEDPCEDGCSVSIGSSSESSWDTMPEECDEQGDIQFDTPETEEKFFKEMEKIKQAIKKCSNMRTLYHEAVCIDGGLLILCAIVKQRGRVENASADDKKINKLRREVKKIAGIMKKDYDTVKKIKEEAECDTELQNLPPFARKIFLEHRQRLICEFNEIMPFPEAVERKLESGSYKFAFANCARENRRFNFTGEHRHATVPAPQNQ</sequence>
<feature type="compositionally biased region" description="Basic residues" evidence="1">
    <location>
        <begin position="219"/>
        <end position="229"/>
    </location>
</feature>
<dbReference type="Proteomes" id="UP001374579">
    <property type="component" value="Unassembled WGS sequence"/>
</dbReference>
<dbReference type="AlphaFoldDB" id="A0AAN9BCZ8"/>
<organism evidence="2 3">
    <name type="scientific">Littorina saxatilis</name>
    <dbReference type="NCBI Taxonomy" id="31220"/>
    <lineage>
        <taxon>Eukaryota</taxon>
        <taxon>Metazoa</taxon>
        <taxon>Spiralia</taxon>
        <taxon>Lophotrochozoa</taxon>
        <taxon>Mollusca</taxon>
        <taxon>Gastropoda</taxon>
        <taxon>Caenogastropoda</taxon>
        <taxon>Littorinimorpha</taxon>
        <taxon>Littorinoidea</taxon>
        <taxon>Littorinidae</taxon>
        <taxon>Littorina</taxon>
    </lineage>
</organism>
<gene>
    <name evidence="2" type="ORF">V1264_018586</name>
</gene>
<dbReference type="CDD" id="cd01671">
    <property type="entry name" value="CARD"/>
    <property type="match status" value="1"/>
</dbReference>
<feature type="region of interest" description="Disordered" evidence="1">
    <location>
        <begin position="217"/>
        <end position="255"/>
    </location>
</feature>
<evidence type="ECO:0000313" key="3">
    <source>
        <dbReference type="Proteomes" id="UP001374579"/>
    </source>
</evidence>
<reference evidence="2 3" key="1">
    <citation type="submission" date="2024-02" db="EMBL/GenBank/DDBJ databases">
        <title>Chromosome-scale genome assembly of the rough periwinkle Littorina saxatilis.</title>
        <authorList>
            <person name="De Jode A."/>
            <person name="Faria R."/>
            <person name="Formenti G."/>
            <person name="Sims Y."/>
            <person name="Smith T.P."/>
            <person name="Tracey A."/>
            <person name="Wood J.M.D."/>
            <person name="Zagrodzka Z.B."/>
            <person name="Johannesson K."/>
            <person name="Butlin R.K."/>
            <person name="Leder E.H."/>
        </authorList>
    </citation>
    <scope>NUCLEOTIDE SEQUENCE [LARGE SCALE GENOMIC DNA]</scope>
    <source>
        <strain evidence="2">Snail1</strain>
        <tissue evidence="2">Muscle</tissue>
    </source>
</reference>
<dbReference type="EMBL" id="JBAMIC010000008">
    <property type="protein sequence ID" value="KAK7103748.1"/>
    <property type="molecule type" value="Genomic_DNA"/>
</dbReference>
<keyword evidence="3" id="KW-1185">Reference proteome</keyword>
<dbReference type="Gene3D" id="1.10.533.10">
    <property type="entry name" value="Death Domain, Fas"/>
    <property type="match status" value="1"/>
</dbReference>
<dbReference type="InterPro" id="IPR011029">
    <property type="entry name" value="DEATH-like_dom_sf"/>
</dbReference>
<evidence type="ECO:0000313" key="2">
    <source>
        <dbReference type="EMBL" id="KAK7103748.1"/>
    </source>
</evidence>
<protein>
    <submittedName>
        <fullName evidence="2">Uncharacterized protein</fullName>
    </submittedName>
</protein>
<evidence type="ECO:0000256" key="1">
    <source>
        <dbReference type="SAM" id="MobiDB-lite"/>
    </source>
</evidence>
<comment type="caution">
    <text evidence="2">The sequence shown here is derived from an EMBL/GenBank/DDBJ whole genome shotgun (WGS) entry which is preliminary data.</text>
</comment>
<accession>A0AAN9BCZ8</accession>
<name>A0AAN9BCZ8_9CAEN</name>